<feature type="chain" id="PRO_5047062475" evidence="1">
    <location>
        <begin position="21"/>
        <end position="114"/>
    </location>
</feature>
<dbReference type="RefSeq" id="WP_323577809.1">
    <property type="nucleotide sequence ID" value="NZ_JAYGJQ010000002.1"/>
</dbReference>
<sequence length="114" mass="11651">MKLKSLIAAALLVTSISTYAVDLTVSPLYTVIGLVRTAVAIVVTPTALATGSSEATSANKEQLAAVRSDAVDFLAGAEASDVLSASIKQIKGQNDEMNALSDTQVASLIVTALE</sequence>
<keyword evidence="3" id="KW-1185">Reference proteome</keyword>
<accession>A0ABU5W1J0</accession>
<comment type="caution">
    <text evidence="2">The sequence shown here is derived from an EMBL/GenBank/DDBJ whole genome shotgun (WGS) entry which is preliminary data.</text>
</comment>
<proteinExistence type="predicted"/>
<protein>
    <submittedName>
        <fullName evidence="2">Uncharacterized protein</fullName>
    </submittedName>
</protein>
<evidence type="ECO:0000256" key="1">
    <source>
        <dbReference type="SAM" id="SignalP"/>
    </source>
</evidence>
<evidence type="ECO:0000313" key="3">
    <source>
        <dbReference type="Proteomes" id="UP001302274"/>
    </source>
</evidence>
<reference evidence="2 3" key="1">
    <citation type="submission" date="2023-11" db="EMBL/GenBank/DDBJ databases">
        <title>A Novel Polar Bacteriovorax (B. antarcticus) Isolated from the Biocrust in Antarctica.</title>
        <authorList>
            <person name="Mun W."/>
            <person name="Choi S.Y."/>
            <person name="Mitchell R.J."/>
        </authorList>
    </citation>
    <scope>NUCLEOTIDE SEQUENCE [LARGE SCALE GENOMIC DNA]</scope>
    <source>
        <strain evidence="2 3">PP10</strain>
    </source>
</reference>
<evidence type="ECO:0000313" key="2">
    <source>
        <dbReference type="EMBL" id="MEA9357690.1"/>
    </source>
</evidence>
<organism evidence="2 3">
    <name type="scientific">Bacteriovorax antarcticus</name>
    <dbReference type="NCBI Taxonomy" id="3088717"/>
    <lineage>
        <taxon>Bacteria</taxon>
        <taxon>Pseudomonadati</taxon>
        <taxon>Bdellovibrionota</taxon>
        <taxon>Bacteriovoracia</taxon>
        <taxon>Bacteriovoracales</taxon>
        <taxon>Bacteriovoracaceae</taxon>
        <taxon>Bacteriovorax</taxon>
    </lineage>
</organism>
<keyword evidence="1" id="KW-0732">Signal</keyword>
<dbReference type="EMBL" id="JAYGJQ010000002">
    <property type="protein sequence ID" value="MEA9357690.1"/>
    <property type="molecule type" value="Genomic_DNA"/>
</dbReference>
<dbReference type="Proteomes" id="UP001302274">
    <property type="component" value="Unassembled WGS sequence"/>
</dbReference>
<feature type="signal peptide" evidence="1">
    <location>
        <begin position="1"/>
        <end position="20"/>
    </location>
</feature>
<name>A0ABU5W1J0_9BACT</name>
<gene>
    <name evidence="2" type="ORF">SHI21_15780</name>
</gene>